<protein>
    <submittedName>
        <fullName evidence="7">O-antigen ligase domain-containing protein</fullName>
    </submittedName>
</protein>
<dbReference type="OrthoDB" id="1100962at2"/>
<keyword evidence="7" id="KW-0436">Ligase</keyword>
<dbReference type="InterPro" id="IPR007016">
    <property type="entry name" value="O-antigen_ligase-rel_domated"/>
</dbReference>
<feature type="transmembrane region" description="Helical" evidence="5">
    <location>
        <begin position="31"/>
        <end position="46"/>
    </location>
</feature>
<evidence type="ECO:0000313" key="8">
    <source>
        <dbReference type="Proteomes" id="UP000256708"/>
    </source>
</evidence>
<name>A0A3D8L146_9BACT</name>
<comment type="caution">
    <text evidence="7">The sequence shown here is derived from an EMBL/GenBank/DDBJ whole genome shotgun (WGS) entry which is preliminary data.</text>
</comment>
<proteinExistence type="predicted"/>
<evidence type="ECO:0000256" key="1">
    <source>
        <dbReference type="ARBA" id="ARBA00004141"/>
    </source>
</evidence>
<dbReference type="InterPro" id="IPR051533">
    <property type="entry name" value="WaaL-like"/>
</dbReference>
<evidence type="ECO:0000256" key="4">
    <source>
        <dbReference type="ARBA" id="ARBA00023136"/>
    </source>
</evidence>
<feature type="transmembrane region" description="Helical" evidence="5">
    <location>
        <begin position="322"/>
        <end position="344"/>
    </location>
</feature>
<dbReference type="EMBL" id="QRGR01000046">
    <property type="protein sequence ID" value="RDV11096.1"/>
    <property type="molecule type" value="Genomic_DNA"/>
</dbReference>
<dbReference type="RefSeq" id="WP_115568395.1">
    <property type="nucleotide sequence ID" value="NZ_QRGR01000046.1"/>
</dbReference>
<keyword evidence="3 5" id="KW-1133">Transmembrane helix</keyword>
<feature type="domain" description="O-antigen ligase-related" evidence="6">
    <location>
        <begin position="185"/>
        <end position="334"/>
    </location>
</feature>
<feature type="transmembrane region" description="Helical" evidence="5">
    <location>
        <begin position="229"/>
        <end position="249"/>
    </location>
</feature>
<keyword evidence="2 5" id="KW-0812">Transmembrane</keyword>
<evidence type="ECO:0000256" key="5">
    <source>
        <dbReference type="SAM" id="Phobius"/>
    </source>
</evidence>
<dbReference type="GO" id="GO:0016020">
    <property type="term" value="C:membrane"/>
    <property type="evidence" value="ECO:0007669"/>
    <property type="project" value="UniProtKB-SubCell"/>
</dbReference>
<feature type="transmembrane region" description="Helical" evidence="5">
    <location>
        <begin position="7"/>
        <end position="25"/>
    </location>
</feature>
<feature type="transmembrane region" description="Helical" evidence="5">
    <location>
        <begin position="79"/>
        <end position="101"/>
    </location>
</feature>
<dbReference type="Proteomes" id="UP000256708">
    <property type="component" value="Unassembled WGS sequence"/>
</dbReference>
<accession>A0A3D8L146</accession>
<dbReference type="GO" id="GO:0016874">
    <property type="term" value="F:ligase activity"/>
    <property type="evidence" value="ECO:0007669"/>
    <property type="project" value="UniProtKB-KW"/>
</dbReference>
<keyword evidence="8" id="KW-1185">Reference proteome</keyword>
<gene>
    <name evidence="7" type="ORF">DXT99_25350</name>
</gene>
<feature type="transmembrane region" description="Helical" evidence="5">
    <location>
        <begin position="53"/>
        <end position="73"/>
    </location>
</feature>
<reference evidence="8" key="1">
    <citation type="submission" date="2018-08" db="EMBL/GenBank/DDBJ databases">
        <authorList>
            <person name="Liu Z.-W."/>
            <person name="Du Z.-J."/>
        </authorList>
    </citation>
    <scope>NUCLEOTIDE SEQUENCE [LARGE SCALE GENOMIC DNA]</scope>
    <source>
        <strain evidence="8">H4X</strain>
    </source>
</reference>
<evidence type="ECO:0000256" key="3">
    <source>
        <dbReference type="ARBA" id="ARBA00022989"/>
    </source>
</evidence>
<evidence type="ECO:0000259" key="6">
    <source>
        <dbReference type="Pfam" id="PF04932"/>
    </source>
</evidence>
<feature type="transmembrane region" description="Helical" evidence="5">
    <location>
        <begin position="203"/>
        <end position="222"/>
    </location>
</feature>
<dbReference type="Pfam" id="PF04932">
    <property type="entry name" value="Wzy_C"/>
    <property type="match status" value="1"/>
</dbReference>
<dbReference type="AlphaFoldDB" id="A0A3D8L146"/>
<evidence type="ECO:0000313" key="7">
    <source>
        <dbReference type="EMBL" id="RDV11096.1"/>
    </source>
</evidence>
<sequence length="399" mass="45690">MKRINICSILLLLVFILHFTIIQAFVPDVTVLYYAVLFSCLSLVLYKNKKVKILFPLLLVSGASLVFSTGLLPGAFFRWVSWIVLILVAAPVLLNSNIILFRNKLWWYKMYLFVFITVVSFVWIIFRLPNYGVSELYTGDGKYFRSGVTQHEMILSPIASIVCIFAIYNLCYKANSRLLHFAYSLLFLISVVTVFMASSRTSIAGLLFVLLFIFFSKFKILIKTIIRRFVPFMLIVLFFITPTLILVSYEADNFIVNNTRLENKGTNNSREELWNARIEDFKLNPITGAGFHSVSKEVIQKYNSGANKETGSVEFGSFYLEALSTMGALGFGALLYLLLKVVFIGLRHFDVQDGRLYFFVFVFMLFHFFAEAHAFAAGSVLCLFTWLSISQVYNLRLQK</sequence>
<dbReference type="PANTHER" id="PTHR37422">
    <property type="entry name" value="TEICHURONIC ACID BIOSYNTHESIS PROTEIN TUAE"/>
    <property type="match status" value="1"/>
</dbReference>
<evidence type="ECO:0000256" key="2">
    <source>
        <dbReference type="ARBA" id="ARBA00022692"/>
    </source>
</evidence>
<feature type="transmembrane region" description="Helical" evidence="5">
    <location>
        <begin position="153"/>
        <end position="171"/>
    </location>
</feature>
<dbReference type="PANTHER" id="PTHR37422:SF17">
    <property type="entry name" value="O-ANTIGEN LIGASE"/>
    <property type="match status" value="1"/>
</dbReference>
<feature type="transmembrane region" description="Helical" evidence="5">
    <location>
        <begin position="178"/>
        <end position="197"/>
    </location>
</feature>
<keyword evidence="4 5" id="KW-0472">Membrane</keyword>
<organism evidence="7 8">
    <name type="scientific">Pontibacter diazotrophicus</name>
    <dbReference type="NCBI Taxonomy" id="1400979"/>
    <lineage>
        <taxon>Bacteria</taxon>
        <taxon>Pseudomonadati</taxon>
        <taxon>Bacteroidota</taxon>
        <taxon>Cytophagia</taxon>
        <taxon>Cytophagales</taxon>
        <taxon>Hymenobacteraceae</taxon>
        <taxon>Pontibacter</taxon>
    </lineage>
</organism>
<feature type="transmembrane region" description="Helical" evidence="5">
    <location>
        <begin position="356"/>
        <end position="389"/>
    </location>
</feature>
<comment type="subcellular location">
    <subcellularLocation>
        <location evidence="1">Membrane</location>
        <topology evidence="1">Multi-pass membrane protein</topology>
    </subcellularLocation>
</comment>
<feature type="transmembrane region" description="Helical" evidence="5">
    <location>
        <begin position="108"/>
        <end position="126"/>
    </location>
</feature>